<sequence>MNAKASTTPSRSPRIRFYTTAGCHLCDEALAMLTPVARRRGLTIETIDVLDDPWAEHRYAESIPVVARDDRDEALCWPFDRGRLYRYLP</sequence>
<organism evidence="1 2">
    <name type="scientific">Spiribacter pallidus</name>
    <dbReference type="NCBI Taxonomy" id="1987936"/>
    <lineage>
        <taxon>Bacteria</taxon>
        <taxon>Pseudomonadati</taxon>
        <taxon>Pseudomonadota</taxon>
        <taxon>Gammaproteobacteria</taxon>
        <taxon>Chromatiales</taxon>
        <taxon>Ectothiorhodospiraceae</taxon>
        <taxon>Spiribacter</taxon>
    </lineage>
</organism>
<comment type="caution">
    <text evidence="1">The sequence shown here is derived from an EMBL/GenBank/DDBJ whole genome shotgun (WGS) entry which is preliminary data.</text>
</comment>
<dbReference type="SUPFAM" id="SSF52833">
    <property type="entry name" value="Thioredoxin-like"/>
    <property type="match status" value="1"/>
</dbReference>
<protein>
    <submittedName>
        <fullName evidence="1">Glutaredoxin family protein</fullName>
    </submittedName>
</protein>
<reference evidence="1 2" key="1">
    <citation type="submission" date="2024-02" db="EMBL/GenBank/DDBJ databases">
        <title>New especies of Spiribacter isolated from saline water.</title>
        <authorList>
            <person name="Leon M.J."/>
            <person name="De La Haba R."/>
            <person name="Sanchez-Porro C."/>
            <person name="Ventosa A."/>
        </authorList>
    </citation>
    <scope>NUCLEOTIDE SEQUENCE [LARGE SCALE GENOMIC DNA]</scope>
    <source>
        <strain evidence="2">ag22IC6-390</strain>
    </source>
</reference>
<accession>A0ABV3TCF1</accession>
<proteinExistence type="predicted"/>
<dbReference type="RefSeq" id="WP_367958443.1">
    <property type="nucleotide sequence ID" value="NZ_JBAKFK010000002.1"/>
</dbReference>
<dbReference type="InterPro" id="IPR008554">
    <property type="entry name" value="Glutaredoxin-like"/>
</dbReference>
<dbReference type="Proteomes" id="UP001556709">
    <property type="component" value="Unassembled WGS sequence"/>
</dbReference>
<dbReference type="Gene3D" id="3.40.30.10">
    <property type="entry name" value="Glutaredoxin"/>
    <property type="match status" value="1"/>
</dbReference>
<dbReference type="Pfam" id="PF05768">
    <property type="entry name" value="Glrx-like"/>
    <property type="match status" value="1"/>
</dbReference>
<keyword evidence="2" id="KW-1185">Reference proteome</keyword>
<evidence type="ECO:0000313" key="1">
    <source>
        <dbReference type="EMBL" id="MEX0469307.1"/>
    </source>
</evidence>
<evidence type="ECO:0000313" key="2">
    <source>
        <dbReference type="Proteomes" id="UP001556709"/>
    </source>
</evidence>
<name>A0ABV3TCF1_9GAMM</name>
<dbReference type="InterPro" id="IPR036249">
    <property type="entry name" value="Thioredoxin-like_sf"/>
</dbReference>
<dbReference type="EMBL" id="JBAKFM010000002">
    <property type="protein sequence ID" value="MEX0469307.1"/>
    <property type="molecule type" value="Genomic_DNA"/>
</dbReference>
<gene>
    <name evidence="1" type="ORF">V6X73_06170</name>
</gene>